<sequence length="277" mass="28857">MDVGALTGVRLVHDPASPVLVGVVHLAPLPGSPRGHLTIEEIIDVAVRDAVAYQDGGAHAVIIENFGDVPFLKDQVEPHTVAAMTLAIREVRSVVSIPAGINVLRNDALAAVGVAALTGAPFIRVNVHTGVTVADQGIIEGRADRTLRYRKQLGADVAIWADILVKHGVPLGSQMIEDAASDAVHRGLADAVIVTGQATGKAPDPADLARVRAVLPTTPVYVGSGVTPETVASYFPAASGIIVGTWAKVDGRIENRVDRERVRLLAGSMRAAAGKMT</sequence>
<dbReference type="SUPFAM" id="SSF51366">
    <property type="entry name" value="Ribulose-phoshate binding barrel"/>
    <property type="match status" value="1"/>
</dbReference>
<keyword evidence="3" id="KW-1185">Reference proteome</keyword>
<dbReference type="Proteomes" id="UP000004221">
    <property type="component" value="Unassembled WGS sequence"/>
</dbReference>
<dbReference type="InterPro" id="IPR011060">
    <property type="entry name" value="RibuloseP-bd_barrel"/>
</dbReference>
<accession>I4ENN0</accession>
<dbReference type="NCBIfam" id="TIGR00259">
    <property type="entry name" value="thylakoid_BtpA"/>
    <property type="match status" value="1"/>
</dbReference>
<organism evidence="2 3">
    <name type="scientific">Nitrolancea hollandica Lb</name>
    <dbReference type="NCBI Taxonomy" id="1129897"/>
    <lineage>
        <taxon>Bacteria</taxon>
        <taxon>Pseudomonadati</taxon>
        <taxon>Thermomicrobiota</taxon>
        <taxon>Thermomicrobia</taxon>
        <taxon>Sphaerobacterales</taxon>
        <taxon>Sphaerobacterineae</taxon>
        <taxon>Sphaerobacteraceae</taxon>
        <taxon>Nitrolancea</taxon>
    </lineage>
</organism>
<gene>
    <name evidence="2" type="primary">btpA</name>
    <name evidence="2" type="ORF">NITHO_990008</name>
</gene>
<dbReference type="OrthoDB" id="9791357at2"/>
<dbReference type="PANTHER" id="PTHR21381:SF3">
    <property type="entry name" value="SGC REGION PROTEIN SGCQ-RELATED"/>
    <property type="match status" value="1"/>
</dbReference>
<dbReference type="PANTHER" id="PTHR21381">
    <property type="entry name" value="ZGC:162297"/>
    <property type="match status" value="1"/>
</dbReference>
<comment type="caution">
    <text evidence="2">The sequence shown here is derived from an EMBL/GenBank/DDBJ whole genome shotgun (WGS) entry which is preliminary data.</text>
</comment>
<dbReference type="PIRSF" id="PIRSF005956">
    <property type="entry name" value="BtpA"/>
    <property type="match status" value="1"/>
</dbReference>
<proteinExistence type="inferred from homology"/>
<name>I4ENN0_9BACT</name>
<dbReference type="EMBL" id="CAGS01000736">
    <property type="protein sequence ID" value="CCF86293.1"/>
    <property type="molecule type" value="Genomic_DNA"/>
</dbReference>
<dbReference type="Pfam" id="PF03437">
    <property type="entry name" value="BtpA"/>
    <property type="match status" value="1"/>
</dbReference>
<protein>
    <submittedName>
        <fullName evidence="2">BtpA family protein</fullName>
    </submittedName>
</protein>
<dbReference type="InterPro" id="IPR005137">
    <property type="entry name" value="BtpA"/>
</dbReference>
<dbReference type="AlphaFoldDB" id="I4ENN0"/>
<comment type="similarity">
    <text evidence="1">Belongs to the BtpA family.</text>
</comment>
<evidence type="ECO:0000313" key="3">
    <source>
        <dbReference type="Proteomes" id="UP000004221"/>
    </source>
</evidence>
<evidence type="ECO:0000256" key="1">
    <source>
        <dbReference type="ARBA" id="ARBA00006007"/>
    </source>
</evidence>
<evidence type="ECO:0000313" key="2">
    <source>
        <dbReference type="EMBL" id="CCF86293.1"/>
    </source>
</evidence>
<reference evidence="2 3" key="1">
    <citation type="journal article" date="2012" name="ISME J.">
        <title>Nitrification expanded: discovery, physiology and genomics of a nitrite-oxidizing bacterium from the phylum Chloroflexi.</title>
        <authorList>
            <person name="Sorokin D.Y."/>
            <person name="Lucker S."/>
            <person name="Vejmelkova D."/>
            <person name="Kostrikina N.A."/>
            <person name="Kleerebezem R."/>
            <person name="Rijpstra W.I."/>
            <person name="Damste J.S."/>
            <person name="Le Paslier D."/>
            <person name="Muyzer G."/>
            <person name="Wagner M."/>
            <person name="van Loosdrecht M.C."/>
            <person name="Daims H."/>
        </authorList>
    </citation>
    <scope>NUCLEOTIDE SEQUENCE [LARGE SCALE GENOMIC DNA]</scope>
    <source>
        <strain evidence="3">none</strain>
    </source>
</reference>